<feature type="domain" description="Glycosyltransferase 2-like" evidence="5">
    <location>
        <begin position="100"/>
        <end position="209"/>
    </location>
</feature>
<dbReference type="InterPro" id="IPR001173">
    <property type="entry name" value="Glyco_trans_2-like"/>
</dbReference>
<evidence type="ECO:0000256" key="1">
    <source>
        <dbReference type="ARBA" id="ARBA00006739"/>
    </source>
</evidence>
<dbReference type="PANTHER" id="PTHR43179:SF12">
    <property type="entry name" value="GALACTOFURANOSYLTRANSFERASE GLFT2"/>
    <property type="match status" value="1"/>
</dbReference>
<dbReference type="PANTHER" id="PTHR43179">
    <property type="entry name" value="RHAMNOSYLTRANSFERASE WBBL"/>
    <property type="match status" value="1"/>
</dbReference>
<dbReference type="Proteomes" id="UP000639516">
    <property type="component" value="Unassembled WGS sequence"/>
</dbReference>
<keyword evidence="7" id="KW-1185">Reference proteome</keyword>
<dbReference type="Pfam" id="PF00535">
    <property type="entry name" value="Glycos_transf_2"/>
    <property type="match status" value="1"/>
</dbReference>
<name>A0ABR7U6V1_9BRAD</name>
<protein>
    <submittedName>
        <fullName evidence="6">Glycosyltransferase</fullName>
    </submittedName>
</protein>
<dbReference type="EMBL" id="JAATTO010000021">
    <property type="protein sequence ID" value="MBC9979748.1"/>
    <property type="molecule type" value="Genomic_DNA"/>
</dbReference>
<keyword evidence="2" id="KW-0328">Glycosyltransferase</keyword>
<gene>
    <name evidence="6" type="ORF">HA482_16230</name>
</gene>
<dbReference type="RefSeq" id="WP_188149152.1">
    <property type="nucleotide sequence ID" value="NZ_JAATTO010000021.1"/>
</dbReference>
<feature type="region of interest" description="Disordered" evidence="4">
    <location>
        <begin position="12"/>
        <end position="31"/>
    </location>
</feature>
<dbReference type="InterPro" id="IPR029044">
    <property type="entry name" value="Nucleotide-diphossugar_trans"/>
</dbReference>
<organism evidence="6 7">
    <name type="scientific">Bradyrhizobium campsiandrae</name>
    <dbReference type="NCBI Taxonomy" id="1729892"/>
    <lineage>
        <taxon>Bacteria</taxon>
        <taxon>Pseudomonadati</taxon>
        <taxon>Pseudomonadota</taxon>
        <taxon>Alphaproteobacteria</taxon>
        <taxon>Hyphomicrobiales</taxon>
        <taxon>Nitrobacteraceae</taxon>
        <taxon>Bradyrhizobium</taxon>
    </lineage>
</organism>
<proteinExistence type="inferred from homology"/>
<keyword evidence="3" id="KW-0808">Transferase</keyword>
<evidence type="ECO:0000256" key="4">
    <source>
        <dbReference type="SAM" id="MobiDB-lite"/>
    </source>
</evidence>
<comment type="similarity">
    <text evidence="1">Belongs to the glycosyltransferase 2 family.</text>
</comment>
<evidence type="ECO:0000313" key="6">
    <source>
        <dbReference type="EMBL" id="MBC9979748.1"/>
    </source>
</evidence>
<evidence type="ECO:0000256" key="2">
    <source>
        <dbReference type="ARBA" id="ARBA00022676"/>
    </source>
</evidence>
<accession>A0ABR7U6V1</accession>
<sequence>MHQILIHHRLHPYDRPSQYDHNPLSPGGHSRFRSEQEACTLLWRKLPAKLPFQFGRVAIMSSERNELMPSESKLSNAPLEPKPSIVLNRTTSAGRSVACVIVTYGRREQLVRRTVAAVQSNQAVKRVIVVDNGCNRPVRADDFATEPRVDVIRLDSNLGSAGGFHAGITAVQRLEDDDVGFVLILDDDNVGEDGFLERLLALHTALGATDDIGLCALRRHRGIYPTLLADQNAVAIRANSFLNFHLASLPSKLWRRFTRSGRPDQDNHGELHLRRIETAPYGGLLLPMAAIRKVSPPNKDFVLYSDDHDYSLRLMDAGITVYLTDVGCINDAEESWDKPSTSARSALVSPDAPAWRLYYACRNRILIEKRYTTSPIIYRINRTSYVGLLAIEAILAYRSLSGARKALRPLLEAIADGDAQRLGWRSEYQLPGASASNTASVH</sequence>
<comment type="caution">
    <text evidence="6">The sequence shown here is derived from an EMBL/GenBank/DDBJ whole genome shotgun (WGS) entry which is preliminary data.</text>
</comment>
<dbReference type="Gene3D" id="3.90.550.60">
    <property type="match status" value="1"/>
</dbReference>
<evidence type="ECO:0000256" key="3">
    <source>
        <dbReference type="ARBA" id="ARBA00022679"/>
    </source>
</evidence>
<evidence type="ECO:0000259" key="5">
    <source>
        <dbReference type="Pfam" id="PF00535"/>
    </source>
</evidence>
<evidence type="ECO:0000313" key="7">
    <source>
        <dbReference type="Proteomes" id="UP000639516"/>
    </source>
</evidence>
<dbReference type="SUPFAM" id="SSF53448">
    <property type="entry name" value="Nucleotide-diphospho-sugar transferases"/>
    <property type="match status" value="1"/>
</dbReference>
<reference evidence="6 7" key="1">
    <citation type="journal article" date="2020" name="Arch. Microbiol.">
        <title>Bradyrhizobium campsiandrae sp. nov., a nitrogen-fixing bacterial strain isolated from a native leguminous tree from the Amazon adapted to flooded conditions.</title>
        <authorList>
            <person name="Cabral Michel D."/>
            <person name="Martins da Costa E."/>
            <person name="Azarias Guimaraes A."/>
            <person name="Soares de Carvalho T."/>
            <person name="Santos de Castro Caputo P."/>
            <person name="Willems A."/>
            <person name="de Souza Moreira F.M."/>
        </authorList>
    </citation>
    <scope>NUCLEOTIDE SEQUENCE [LARGE SCALE GENOMIC DNA]</scope>
    <source>
        <strain evidence="7">INPA 384B</strain>
    </source>
</reference>